<name>A0A2G2ZY12_CAPAN</name>
<reference evidence="7 8" key="1">
    <citation type="journal article" date="2014" name="Nat. Genet.">
        <title>Genome sequence of the hot pepper provides insights into the evolution of pungency in Capsicum species.</title>
        <authorList>
            <person name="Kim S."/>
            <person name="Park M."/>
            <person name="Yeom S.I."/>
            <person name="Kim Y.M."/>
            <person name="Lee J.M."/>
            <person name="Lee H.A."/>
            <person name="Seo E."/>
            <person name="Choi J."/>
            <person name="Cheong K."/>
            <person name="Kim K.T."/>
            <person name="Jung K."/>
            <person name="Lee G.W."/>
            <person name="Oh S.K."/>
            <person name="Bae C."/>
            <person name="Kim S.B."/>
            <person name="Lee H.Y."/>
            <person name="Kim S.Y."/>
            <person name="Kim M.S."/>
            <person name="Kang B.C."/>
            <person name="Jo Y.D."/>
            <person name="Yang H.B."/>
            <person name="Jeong H.J."/>
            <person name="Kang W.H."/>
            <person name="Kwon J.K."/>
            <person name="Shin C."/>
            <person name="Lim J.Y."/>
            <person name="Park J.H."/>
            <person name="Huh J.H."/>
            <person name="Kim J.S."/>
            <person name="Kim B.D."/>
            <person name="Cohen O."/>
            <person name="Paran I."/>
            <person name="Suh M.C."/>
            <person name="Lee S.B."/>
            <person name="Kim Y.K."/>
            <person name="Shin Y."/>
            <person name="Noh S.J."/>
            <person name="Park J."/>
            <person name="Seo Y.S."/>
            <person name="Kwon S.Y."/>
            <person name="Kim H.A."/>
            <person name="Park J.M."/>
            <person name="Kim H.J."/>
            <person name="Choi S.B."/>
            <person name="Bosland P.W."/>
            <person name="Reeves G."/>
            <person name="Jo S.H."/>
            <person name="Lee B.W."/>
            <person name="Cho H.T."/>
            <person name="Choi H.S."/>
            <person name="Lee M.S."/>
            <person name="Yu Y."/>
            <person name="Do Choi Y."/>
            <person name="Park B.S."/>
            <person name="van Deynze A."/>
            <person name="Ashrafi H."/>
            <person name="Hill T."/>
            <person name="Kim W.T."/>
            <person name="Pai H.S."/>
            <person name="Ahn H.K."/>
            <person name="Yeam I."/>
            <person name="Giovannoni J.J."/>
            <person name="Rose J.K."/>
            <person name="Sorensen I."/>
            <person name="Lee S.J."/>
            <person name="Kim R.W."/>
            <person name="Choi I.Y."/>
            <person name="Choi B.S."/>
            <person name="Lim J.S."/>
            <person name="Lee Y.H."/>
            <person name="Choi D."/>
        </authorList>
    </citation>
    <scope>NUCLEOTIDE SEQUENCE [LARGE SCALE GENOMIC DNA]</scope>
    <source>
        <strain evidence="8">cv. CM334</strain>
    </source>
</reference>
<dbReference type="STRING" id="4072.A0A2G2ZY12"/>
<evidence type="ECO:0000259" key="6">
    <source>
        <dbReference type="Pfam" id="PF07714"/>
    </source>
</evidence>
<evidence type="ECO:0000313" key="7">
    <source>
        <dbReference type="EMBL" id="PHT86877.1"/>
    </source>
</evidence>
<feature type="non-terminal residue" evidence="7">
    <location>
        <position position="321"/>
    </location>
</feature>
<proteinExistence type="predicted"/>
<dbReference type="Pfam" id="PF07714">
    <property type="entry name" value="PK_Tyr_Ser-Thr"/>
    <property type="match status" value="1"/>
</dbReference>
<evidence type="ECO:0000256" key="1">
    <source>
        <dbReference type="ARBA" id="ARBA00022527"/>
    </source>
</evidence>
<feature type="domain" description="Serine-threonine/tyrosine-protein kinase catalytic" evidence="6">
    <location>
        <begin position="256"/>
        <end position="320"/>
    </location>
</feature>
<evidence type="ECO:0000256" key="2">
    <source>
        <dbReference type="ARBA" id="ARBA00022679"/>
    </source>
</evidence>
<keyword evidence="4" id="KW-0418">Kinase</keyword>
<gene>
    <name evidence="7" type="ORF">T459_08983</name>
</gene>
<sequence length="321" mass="36144">MWHATIGKGSQCTTLLLRKQIGMAHHYHGLSVRNKQKWLWIEKEDPPDLVTILVPPQNIGVHYDTRNLGVLSPVTLSSLNVGSRDLAKKRSYKVGLKGESLSLHTLSGSSSVDWVQGSLVAQKTTPDLVQEKRSTMNQNTGNLMRREISILGTFSIGMQMKMFLLDLSLLGLMLNILMNEVCVVEHPRGLDKIIFSLQIKLAAARAAKTENEEISTPDRKPTEMMTRATPGGVLDHAIDAEDAQHNNFFRLGVLEEGQEIAIKRLSRTSMQGLDEYKNKVIYISKLQHQNPMRLLGCCIQGEEKMLIYEYMPNKSLDLYIF</sequence>
<dbReference type="AlphaFoldDB" id="A0A2G2ZY12"/>
<dbReference type="InterPro" id="IPR011009">
    <property type="entry name" value="Kinase-like_dom_sf"/>
</dbReference>
<dbReference type="PANTHER" id="PTHR27002">
    <property type="entry name" value="RECEPTOR-LIKE SERINE/THREONINE-PROTEIN KINASE SD1-8"/>
    <property type="match status" value="1"/>
</dbReference>
<evidence type="ECO:0000256" key="3">
    <source>
        <dbReference type="ARBA" id="ARBA00022741"/>
    </source>
</evidence>
<dbReference type="PANTHER" id="PTHR27002:SF932">
    <property type="entry name" value="RECEPTOR-LIKE SERINE_THREONINE-PROTEIN KINASE"/>
    <property type="match status" value="1"/>
</dbReference>
<dbReference type="InterPro" id="IPR001245">
    <property type="entry name" value="Ser-Thr/Tyr_kinase_cat_dom"/>
</dbReference>
<dbReference type="Gene3D" id="3.30.200.20">
    <property type="entry name" value="Phosphorylase Kinase, domain 1"/>
    <property type="match status" value="1"/>
</dbReference>
<evidence type="ECO:0000313" key="8">
    <source>
        <dbReference type="Proteomes" id="UP000222542"/>
    </source>
</evidence>
<dbReference type="GO" id="GO:0004674">
    <property type="term" value="F:protein serine/threonine kinase activity"/>
    <property type="evidence" value="ECO:0007669"/>
    <property type="project" value="UniProtKB-KW"/>
</dbReference>
<protein>
    <recommendedName>
        <fullName evidence="6">Serine-threonine/tyrosine-protein kinase catalytic domain-containing protein</fullName>
    </recommendedName>
</protein>
<keyword evidence="2" id="KW-0808">Transferase</keyword>
<dbReference type="SUPFAM" id="SSF56112">
    <property type="entry name" value="Protein kinase-like (PK-like)"/>
    <property type="match status" value="1"/>
</dbReference>
<keyword evidence="5" id="KW-0067">ATP-binding</keyword>
<evidence type="ECO:0000256" key="4">
    <source>
        <dbReference type="ARBA" id="ARBA00022777"/>
    </source>
</evidence>
<evidence type="ECO:0000256" key="5">
    <source>
        <dbReference type="ARBA" id="ARBA00022840"/>
    </source>
</evidence>
<dbReference type="Proteomes" id="UP000222542">
    <property type="component" value="Unassembled WGS sequence"/>
</dbReference>
<dbReference type="Gramene" id="PHT86877">
    <property type="protein sequence ID" value="PHT86877"/>
    <property type="gene ID" value="T459_08983"/>
</dbReference>
<reference evidence="7 8" key="2">
    <citation type="journal article" date="2017" name="Genome Biol.">
        <title>New reference genome sequences of hot pepper reveal the massive evolution of plant disease-resistance genes by retroduplication.</title>
        <authorList>
            <person name="Kim S."/>
            <person name="Park J."/>
            <person name="Yeom S.I."/>
            <person name="Kim Y.M."/>
            <person name="Seo E."/>
            <person name="Kim K.T."/>
            <person name="Kim M.S."/>
            <person name="Lee J.M."/>
            <person name="Cheong K."/>
            <person name="Shin H.S."/>
            <person name="Kim S.B."/>
            <person name="Han K."/>
            <person name="Lee J."/>
            <person name="Park M."/>
            <person name="Lee H.A."/>
            <person name="Lee H.Y."/>
            <person name="Lee Y."/>
            <person name="Oh S."/>
            <person name="Lee J.H."/>
            <person name="Choi E."/>
            <person name="Choi E."/>
            <person name="Lee S.E."/>
            <person name="Jeon J."/>
            <person name="Kim H."/>
            <person name="Choi G."/>
            <person name="Song H."/>
            <person name="Lee J."/>
            <person name="Lee S.C."/>
            <person name="Kwon J.K."/>
            <person name="Lee H.Y."/>
            <person name="Koo N."/>
            <person name="Hong Y."/>
            <person name="Kim R.W."/>
            <person name="Kang W.H."/>
            <person name="Huh J.H."/>
            <person name="Kang B.C."/>
            <person name="Yang T.J."/>
            <person name="Lee Y.H."/>
            <person name="Bennetzen J.L."/>
            <person name="Choi D."/>
        </authorList>
    </citation>
    <scope>NUCLEOTIDE SEQUENCE [LARGE SCALE GENOMIC DNA]</scope>
    <source>
        <strain evidence="8">cv. CM334</strain>
    </source>
</reference>
<dbReference type="EMBL" id="AYRZ02000003">
    <property type="protein sequence ID" value="PHT86877.1"/>
    <property type="molecule type" value="Genomic_DNA"/>
</dbReference>
<organism evidence="7 8">
    <name type="scientific">Capsicum annuum</name>
    <name type="common">Capsicum pepper</name>
    <dbReference type="NCBI Taxonomy" id="4072"/>
    <lineage>
        <taxon>Eukaryota</taxon>
        <taxon>Viridiplantae</taxon>
        <taxon>Streptophyta</taxon>
        <taxon>Embryophyta</taxon>
        <taxon>Tracheophyta</taxon>
        <taxon>Spermatophyta</taxon>
        <taxon>Magnoliopsida</taxon>
        <taxon>eudicotyledons</taxon>
        <taxon>Gunneridae</taxon>
        <taxon>Pentapetalae</taxon>
        <taxon>asterids</taxon>
        <taxon>lamiids</taxon>
        <taxon>Solanales</taxon>
        <taxon>Solanaceae</taxon>
        <taxon>Solanoideae</taxon>
        <taxon>Capsiceae</taxon>
        <taxon>Capsicum</taxon>
    </lineage>
</organism>
<keyword evidence="8" id="KW-1185">Reference proteome</keyword>
<accession>A0A2G2ZY12</accession>
<comment type="caution">
    <text evidence="7">The sequence shown here is derived from an EMBL/GenBank/DDBJ whole genome shotgun (WGS) entry which is preliminary data.</text>
</comment>
<dbReference type="GO" id="GO:0005524">
    <property type="term" value="F:ATP binding"/>
    <property type="evidence" value="ECO:0007669"/>
    <property type="project" value="UniProtKB-KW"/>
</dbReference>
<keyword evidence="1" id="KW-0723">Serine/threonine-protein kinase</keyword>
<keyword evidence="3" id="KW-0547">Nucleotide-binding</keyword>